<comment type="function">
    <text evidence="6">Functions as component of the Arp2/3 complex which is involved in regulation of actin polymerization and together with an activating nucleation-promoting factor (NPF) mediates the formation of branched actin networks. Arp2/3 complex plays a critical role in the control of cell morphogenesis via the modulation of cell polarity development.</text>
</comment>
<sequence>MSIDITSIPSPRRRSCRCAVDNTATGFILRSSSVGSSRDHHHVQHVSSLSAIYVRSRLSYDSPFLRDSTLFRGAIIGSESLYGALFPSRFRASLIFATASIGTSEMAKNMESTSYRKIDVDAYDPDKFEDTEDVETPGIGPDERQVTQLLSSNQNIEALHAALLNPPLKSKNQAVKDRATALVTRVLTSFKTNEIEGAVQKLDDDEADLLMKYVYKAMDILADGANCQYLLVWHAQIIQRSGLGAVMRVLSDRRRV</sequence>
<evidence type="ECO:0000256" key="6">
    <source>
        <dbReference type="RuleBase" id="RU004301"/>
    </source>
</evidence>
<gene>
    <name evidence="7" type="ORF">QR680_009069</name>
</gene>
<reference evidence="7" key="1">
    <citation type="submission" date="2023-06" db="EMBL/GenBank/DDBJ databases">
        <title>Genomic analysis of the entomopathogenic nematode Steinernema hermaphroditum.</title>
        <authorList>
            <person name="Schwarz E.M."/>
            <person name="Heppert J.K."/>
            <person name="Baniya A."/>
            <person name="Schwartz H.T."/>
            <person name="Tan C.-H."/>
            <person name="Antoshechkin I."/>
            <person name="Sternberg P.W."/>
            <person name="Goodrich-Blair H."/>
            <person name="Dillman A.R."/>
        </authorList>
    </citation>
    <scope>NUCLEOTIDE SEQUENCE</scope>
    <source>
        <strain evidence="7">PS9179</strain>
        <tissue evidence="7">Whole animal</tissue>
    </source>
</reference>
<dbReference type="AlphaFoldDB" id="A0AA39IIW6"/>
<evidence type="ECO:0000313" key="7">
    <source>
        <dbReference type="EMBL" id="KAK0425170.1"/>
    </source>
</evidence>
<keyword evidence="4 6" id="KW-0206">Cytoskeleton</keyword>
<dbReference type="EMBL" id="JAUCMV010000001">
    <property type="protein sequence ID" value="KAK0425170.1"/>
    <property type="molecule type" value="Genomic_DNA"/>
</dbReference>
<evidence type="ECO:0000256" key="2">
    <source>
        <dbReference type="ARBA" id="ARBA00006084"/>
    </source>
</evidence>
<dbReference type="Gene3D" id="1.25.40.190">
    <property type="entry name" value="Actin-related protein 2/3 complex subunit 5"/>
    <property type="match status" value="1"/>
</dbReference>
<keyword evidence="3" id="KW-0963">Cytoplasm</keyword>
<keyword evidence="8" id="KW-1185">Reference proteome</keyword>
<dbReference type="GO" id="GO:0005885">
    <property type="term" value="C:Arp2/3 protein complex"/>
    <property type="evidence" value="ECO:0007669"/>
    <property type="project" value="InterPro"/>
</dbReference>
<dbReference type="FunFam" id="1.25.40.190:FF:000003">
    <property type="entry name" value="Actin-related protein 2/3 complex subunit 5"/>
    <property type="match status" value="1"/>
</dbReference>
<comment type="subcellular location">
    <subcellularLocation>
        <location evidence="1">Cytoplasm</location>
        <location evidence="1">Cytoskeleton</location>
    </subcellularLocation>
</comment>
<comment type="similarity">
    <text evidence="2 6">Belongs to the ARPC5 family.</text>
</comment>
<comment type="caution">
    <text evidence="7">The sequence shown here is derived from an EMBL/GenBank/DDBJ whole genome shotgun (WGS) entry which is preliminary data.</text>
</comment>
<evidence type="ECO:0000256" key="1">
    <source>
        <dbReference type="ARBA" id="ARBA00004245"/>
    </source>
</evidence>
<dbReference type="SUPFAM" id="SSF69103">
    <property type="entry name" value="Arp2/3 complex 16 kDa subunit ARPC5"/>
    <property type="match status" value="1"/>
</dbReference>
<evidence type="ECO:0000256" key="5">
    <source>
        <dbReference type="ARBA" id="ARBA00060329"/>
    </source>
</evidence>
<comment type="function">
    <text evidence="5">Functions as a component of the Arp2/3 complex which is involved in regulation of actin polymerization and together with an activating nucleation-promoting factor (NPF) mediates the formation of branched actin networks.</text>
</comment>
<evidence type="ECO:0000256" key="3">
    <source>
        <dbReference type="ARBA" id="ARBA00022490"/>
    </source>
</evidence>
<dbReference type="GO" id="GO:0030833">
    <property type="term" value="P:regulation of actin filament polymerization"/>
    <property type="evidence" value="ECO:0007669"/>
    <property type="project" value="InterPro"/>
</dbReference>
<accession>A0AA39IIW6</accession>
<evidence type="ECO:0000256" key="4">
    <source>
        <dbReference type="ARBA" id="ARBA00023212"/>
    </source>
</evidence>
<name>A0AA39IIW6_9BILA</name>
<dbReference type="GO" id="GO:0034314">
    <property type="term" value="P:Arp2/3 complex-mediated actin nucleation"/>
    <property type="evidence" value="ECO:0007669"/>
    <property type="project" value="InterPro"/>
</dbReference>
<dbReference type="InterPro" id="IPR006789">
    <property type="entry name" value="ARPC5"/>
</dbReference>
<dbReference type="InterPro" id="IPR036743">
    <property type="entry name" value="ARPC5_sf"/>
</dbReference>
<protein>
    <recommendedName>
        <fullName evidence="6">Actin-related protein 2/3 complex subunit 5</fullName>
    </recommendedName>
</protein>
<dbReference type="Proteomes" id="UP001175271">
    <property type="component" value="Unassembled WGS sequence"/>
</dbReference>
<dbReference type="PANTHER" id="PTHR12644">
    <property type="entry name" value="ARP2/3 COMPLEX 16 KD SUBUNIT P16-ARC"/>
    <property type="match status" value="1"/>
</dbReference>
<evidence type="ECO:0000313" key="8">
    <source>
        <dbReference type="Proteomes" id="UP001175271"/>
    </source>
</evidence>
<organism evidence="7 8">
    <name type="scientific">Steinernema hermaphroditum</name>
    <dbReference type="NCBI Taxonomy" id="289476"/>
    <lineage>
        <taxon>Eukaryota</taxon>
        <taxon>Metazoa</taxon>
        <taxon>Ecdysozoa</taxon>
        <taxon>Nematoda</taxon>
        <taxon>Chromadorea</taxon>
        <taxon>Rhabditida</taxon>
        <taxon>Tylenchina</taxon>
        <taxon>Panagrolaimomorpha</taxon>
        <taxon>Strongyloidoidea</taxon>
        <taxon>Steinernematidae</taxon>
        <taxon>Steinernema</taxon>
    </lineage>
</organism>
<proteinExistence type="inferred from homology"/>
<dbReference type="Pfam" id="PF04699">
    <property type="entry name" value="P16-Arc"/>
    <property type="match status" value="1"/>
</dbReference>